<evidence type="ECO:0000256" key="1">
    <source>
        <dbReference type="ARBA" id="ARBA00003041"/>
    </source>
</evidence>
<keyword evidence="5" id="KW-1005">Bacterial flagellum biogenesis</keyword>
<dbReference type="Pfam" id="PF02108">
    <property type="entry name" value="FliH"/>
    <property type="match status" value="1"/>
</dbReference>
<evidence type="ECO:0000256" key="4">
    <source>
        <dbReference type="ARBA" id="ARBA00022448"/>
    </source>
</evidence>
<evidence type="ECO:0000256" key="6">
    <source>
        <dbReference type="ARBA" id="ARBA00022927"/>
    </source>
</evidence>
<keyword evidence="4" id="KW-0813">Transport</keyword>
<evidence type="ECO:0000256" key="7">
    <source>
        <dbReference type="ARBA" id="ARBA00023225"/>
    </source>
</evidence>
<feature type="domain" description="Flagellar assembly protein FliH/Type III secretion system HrpE" evidence="8">
    <location>
        <begin position="99"/>
        <end position="224"/>
    </location>
</feature>
<dbReference type="InterPro" id="IPR051472">
    <property type="entry name" value="T3SS_Stator/FliH"/>
</dbReference>
<keyword evidence="9" id="KW-0966">Cell projection</keyword>
<dbReference type="PANTHER" id="PTHR34982">
    <property type="entry name" value="YOP PROTEINS TRANSLOCATION PROTEIN L"/>
    <property type="match status" value="1"/>
</dbReference>
<evidence type="ECO:0000256" key="3">
    <source>
        <dbReference type="ARBA" id="ARBA00016507"/>
    </source>
</evidence>
<dbReference type="EMBL" id="JAVIZX010000001">
    <property type="protein sequence ID" value="MDR6214119.1"/>
    <property type="molecule type" value="Genomic_DNA"/>
</dbReference>
<evidence type="ECO:0000313" key="10">
    <source>
        <dbReference type="Proteomes" id="UP001267710"/>
    </source>
</evidence>
<gene>
    <name evidence="9" type="ORF">QE399_001808</name>
</gene>
<evidence type="ECO:0000256" key="5">
    <source>
        <dbReference type="ARBA" id="ARBA00022795"/>
    </source>
</evidence>
<dbReference type="InterPro" id="IPR018035">
    <property type="entry name" value="Flagellar_FliH/T3SS_HrpE"/>
</dbReference>
<proteinExistence type="inferred from homology"/>
<reference evidence="9 10" key="1">
    <citation type="submission" date="2023-08" db="EMBL/GenBank/DDBJ databases">
        <title>Functional and genomic diversity of the sorghum phyllosphere microbiome.</title>
        <authorList>
            <person name="Shade A."/>
        </authorList>
    </citation>
    <scope>NUCLEOTIDE SEQUENCE [LARGE SCALE GENOMIC DNA]</scope>
    <source>
        <strain evidence="9 10">SORGH_AS_0335</strain>
    </source>
</reference>
<dbReference type="Proteomes" id="UP001267710">
    <property type="component" value="Unassembled WGS sequence"/>
</dbReference>
<accession>A0ABU1ICZ1</accession>
<name>A0ABU1ICZ1_9BURK</name>
<keyword evidence="6" id="KW-0653">Protein transport</keyword>
<dbReference type="RefSeq" id="WP_309828121.1">
    <property type="nucleotide sequence ID" value="NZ_JAVIZX010000001.1"/>
</dbReference>
<evidence type="ECO:0000313" key="9">
    <source>
        <dbReference type="EMBL" id="MDR6214119.1"/>
    </source>
</evidence>
<comment type="function">
    <text evidence="1">Needed for flagellar regrowth and assembly.</text>
</comment>
<keyword evidence="10" id="KW-1185">Reference proteome</keyword>
<keyword evidence="7" id="KW-1006">Bacterial flagellum protein export</keyword>
<protein>
    <recommendedName>
        <fullName evidence="3">Flagellar assembly protein FliH</fullName>
    </recommendedName>
</protein>
<evidence type="ECO:0000256" key="2">
    <source>
        <dbReference type="ARBA" id="ARBA00006602"/>
    </source>
</evidence>
<keyword evidence="9" id="KW-0282">Flagellum</keyword>
<comment type="similarity">
    <text evidence="2">Belongs to the FliH family.</text>
</comment>
<dbReference type="PANTHER" id="PTHR34982:SF1">
    <property type="entry name" value="FLAGELLAR ASSEMBLY PROTEIN FLIH"/>
    <property type="match status" value="1"/>
</dbReference>
<evidence type="ECO:0000259" key="8">
    <source>
        <dbReference type="Pfam" id="PF02108"/>
    </source>
</evidence>
<sequence>MTHSSNSRYYTRFIPSEEVGDVTRWHFGAVDGSEPVLPATPAEPDAPLPAPGISEAEHLALLEQAREEAFARGAEEGRAQARLEWQQRMDDYVAGQGREAADRLAQLAGALESGLNDMQQRMAQEVLELACDIARQVVRQEVSGNPQALLPVVREALGMLVGEARPVTVRLNPQDWEALEQPLREEFAATKVHWLADAVVLPGDCLVESAGTVVDGSLDKRWRRAIAALGLASAWQQDGGHGD</sequence>
<keyword evidence="9" id="KW-0969">Cilium</keyword>
<organism evidence="9 10">
    <name type="scientific">Paracidovorax wautersii</name>
    <dbReference type="NCBI Taxonomy" id="1177982"/>
    <lineage>
        <taxon>Bacteria</taxon>
        <taxon>Pseudomonadati</taxon>
        <taxon>Pseudomonadota</taxon>
        <taxon>Betaproteobacteria</taxon>
        <taxon>Burkholderiales</taxon>
        <taxon>Comamonadaceae</taxon>
        <taxon>Paracidovorax</taxon>
    </lineage>
</organism>
<comment type="caution">
    <text evidence="9">The sequence shown here is derived from an EMBL/GenBank/DDBJ whole genome shotgun (WGS) entry which is preliminary data.</text>
</comment>